<evidence type="ECO:0000313" key="2">
    <source>
        <dbReference type="Proteomes" id="UP000288216"/>
    </source>
</evidence>
<gene>
    <name evidence="1" type="ORF">scyTo_0023442</name>
</gene>
<protein>
    <recommendedName>
        <fullName evidence="3">Ciliary BBSome complex subunit 2 N-terminal domain-containing protein</fullName>
    </recommendedName>
</protein>
<evidence type="ECO:0000313" key="1">
    <source>
        <dbReference type="EMBL" id="GCB83275.1"/>
    </source>
</evidence>
<evidence type="ECO:0008006" key="3">
    <source>
        <dbReference type="Google" id="ProtNLM"/>
    </source>
</evidence>
<sequence>REELWVVCSQRANLYIWKMDNLRNPIRTIRLPDCTETVSMIHVKKQVWVGGGVTTDKTKGRIYIVNSEKYVLEKELEAPCGAIGALCSAEDRYVLSGTQDSKAVIWKVD</sequence>
<dbReference type="OrthoDB" id="6019893at2759"/>
<dbReference type="Proteomes" id="UP000288216">
    <property type="component" value="Unassembled WGS sequence"/>
</dbReference>
<dbReference type="AlphaFoldDB" id="A0A401QD01"/>
<comment type="caution">
    <text evidence="1">The sequence shown here is derived from an EMBL/GenBank/DDBJ whole genome shotgun (WGS) entry which is preliminary data.</text>
</comment>
<dbReference type="EMBL" id="BFAA01029409">
    <property type="protein sequence ID" value="GCB83275.1"/>
    <property type="molecule type" value="Genomic_DNA"/>
</dbReference>
<feature type="non-terminal residue" evidence="1">
    <location>
        <position position="1"/>
    </location>
</feature>
<dbReference type="InterPro" id="IPR011047">
    <property type="entry name" value="Quinoprotein_ADH-like_sf"/>
</dbReference>
<organism evidence="1 2">
    <name type="scientific">Scyliorhinus torazame</name>
    <name type="common">Cloudy catshark</name>
    <name type="synonym">Catulus torazame</name>
    <dbReference type="NCBI Taxonomy" id="75743"/>
    <lineage>
        <taxon>Eukaryota</taxon>
        <taxon>Metazoa</taxon>
        <taxon>Chordata</taxon>
        <taxon>Craniata</taxon>
        <taxon>Vertebrata</taxon>
        <taxon>Chondrichthyes</taxon>
        <taxon>Elasmobranchii</taxon>
        <taxon>Galeomorphii</taxon>
        <taxon>Galeoidea</taxon>
        <taxon>Carcharhiniformes</taxon>
        <taxon>Scyliorhinidae</taxon>
        <taxon>Scyliorhinus</taxon>
    </lineage>
</organism>
<keyword evidence="2" id="KW-1185">Reference proteome</keyword>
<proteinExistence type="predicted"/>
<dbReference type="SUPFAM" id="SSF50998">
    <property type="entry name" value="Quinoprotein alcohol dehydrogenase-like"/>
    <property type="match status" value="1"/>
</dbReference>
<dbReference type="Gene3D" id="2.130.10.10">
    <property type="entry name" value="YVTN repeat-like/Quinoprotein amine dehydrogenase"/>
    <property type="match status" value="1"/>
</dbReference>
<name>A0A401QD01_SCYTO</name>
<accession>A0A401QD01</accession>
<dbReference type="InterPro" id="IPR015943">
    <property type="entry name" value="WD40/YVTN_repeat-like_dom_sf"/>
</dbReference>
<reference evidence="1 2" key="1">
    <citation type="journal article" date="2018" name="Nat. Ecol. Evol.">
        <title>Shark genomes provide insights into elasmobranch evolution and the origin of vertebrates.</title>
        <authorList>
            <person name="Hara Y"/>
            <person name="Yamaguchi K"/>
            <person name="Onimaru K"/>
            <person name="Kadota M"/>
            <person name="Koyanagi M"/>
            <person name="Keeley SD"/>
            <person name="Tatsumi K"/>
            <person name="Tanaka K"/>
            <person name="Motone F"/>
            <person name="Kageyama Y"/>
            <person name="Nozu R"/>
            <person name="Adachi N"/>
            <person name="Nishimura O"/>
            <person name="Nakagawa R"/>
            <person name="Tanegashima C"/>
            <person name="Kiyatake I"/>
            <person name="Matsumoto R"/>
            <person name="Murakumo K"/>
            <person name="Nishida K"/>
            <person name="Terakita A"/>
            <person name="Kuratani S"/>
            <person name="Sato K"/>
            <person name="Hyodo S Kuraku.S."/>
        </authorList>
    </citation>
    <scope>NUCLEOTIDE SEQUENCE [LARGE SCALE GENOMIC DNA]</scope>
</reference>